<dbReference type="GO" id="GO:0005739">
    <property type="term" value="C:mitochondrion"/>
    <property type="evidence" value="ECO:0007669"/>
    <property type="project" value="TreeGrafter"/>
</dbReference>
<accession>A0A9W8N9R6</accession>
<comment type="caution">
    <text evidence="5">The sequence shown here is derived from an EMBL/GenBank/DDBJ whole genome shotgun (WGS) entry which is preliminary data.</text>
</comment>
<dbReference type="VEuPathDB" id="FungiDB:F4678DRAFT_157126"/>
<dbReference type="EMBL" id="JANPWZ010001688">
    <property type="protein sequence ID" value="KAJ3563927.1"/>
    <property type="molecule type" value="Genomic_DNA"/>
</dbReference>
<evidence type="ECO:0000313" key="6">
    <source>
        <dbReference type="Proteomes" id="UP001148614"/>
    </source>
</evidence>
<evidence type="ECO:0000256" key="1">
    <source>
        <dbReference type="ARBA" id="ARBA00023002"/>
    </source>
</evidence>
<feature type="region of interest" description="Disordered" evidence="3">
    <location>
        <begin position="419"/>
        <end position="447"/>
    </location>
</feature>
<proteinExistence type="predicted"/>
<dbReference type="PANTHER" id="PTHR46505">
    <property type="entry name" value="OXIDOREDUCTASE NAD-BINDING DOMAIN-CONTAINING PROTEIN 1"/>
    <property type="match status" value="1"/>
</dbReference>
<feature type="region of interest" description="Disordered" evidence="3">
    <location>
        <begin position="265"/>
        <end position="295"/>
    </location>
</feature>
<evidence type="ECO:0000259" key="4">
    <source>
        <dbReference type="PROSITE" id="PS51384"/>
    </source>
</evidence>
<feature type="region of interest" description="Disordered" evidence="3">
    <location>
        <begin position="355"/>
        <end position="377"/>
    </location>
</feature>
<feature type="compositionally biased region" description="Polar residues" evidence="3">
    <location>
        <begin position="368"/>
        <end position="377"/>
    </location>
</feature>
<keyword evidence="1" id="KW-0560">Oxidoreductase</keyword>
<evidence type="ECO:0000256" key="2">
    <source>
        <dbReference type="ARBA" id="ARBA00023027"/>
    </source>
</evidence>
<feature type="domain" description="FAD-binding FR-type" evidence="4">
    <location>
        <begin position="547"/>
        <end position="657"/>
    </location>
</feature>
<organism evidence="5 6">
    <name type="scientific">Xylaria arbuscula</name>
    <dbReference type="NCBI Taxonomy" id="114810"/>
    <lineage>
        <taxon>Eukaryota</taxon>
        <taxon>Fungi</taxon>
        <taxon>Dikarya</taxon>
        <taxon>Ascomycota</taxon>
        <taxon>Pezizomycotina</taxon>
        <taxon>Sordariomycetes</taxon>
        <taxon>Xylariomycetidae</taxon>
        <taxon>Xylariales</taxon>
        <taxon>Xylariaceae</taxon>
        <taxon>Xylaria</taxon>
    </lineage>
</organism>
<feature type="region of interest" description="Disordered" evidence="3">
    <location>
        <begin position="308"/>
        <end position="331"/>
    </location>
</feature>
<keyword evidence="2" id="KW-0520">NAD</keyword>
<dbReference type="VEuPathDB" id="FungiDB:F4678DRAFT_157455"/>
<dbReference type="PANTHER" id="PTHR46505:SF1">
    <property type="entry name" value="OXIDOREDUCTASE NAD-BINDING DOMAIN-CONTAINING PROTEIN 1"/>
    <property type="match status" value="1"/>
</dbReference>
<dbReference type="InterPro" id="IPR017927">
    <property type="entry name" value="FAD-bd_FR_type"/>
</dbReference>
<keyword evidence="6" id="KW-1185">Reference proteome</keyword>
<evidence type="ECO:0000313" key="5">
    <source>
        <dbReference type="EMBL" id="KAJ3563927.1"/>
    </source>
</evidence>
<dbReference type="SUPFAM" id="SSF63380">
    <property type="entry name" value="Riboflavin synthase domain-like"/>
    <property type="match status" value="1"/>
</dbReference>
<gene>
    <name evidence="5" type="ORF">NPX13_g8025</name>
</gene>
<dbReference type="PROSITE" id="PS51384">
    <property type="entry name" value="FAD_FR"/>
    <property type="match status" value="1"/>
</dbReference>
<dbReference type="Proteomes" id="UP001148614">
    <property type="component" value="Unassembled WGS sequence"/>
</dbReference>
<dbReference type="Gene3D" id="2.40.30.10">
    <property type="entry name" value="Translation factors"/>
    <property type="match status" value="1"/>
</dbReference>
<feature type="region of interest" description="Disordered" evidence="3">
    <location>
        <begin position="43"/>
        <end position="68"/>
    </location>
</feature>
<name>A0A9W8N9R6_9PEZI</name>
<dbReference type="InterPro" id="IPR017938">
    <property type="entry name" value="Riboflavin_synthase-like_b-brl"/>
</dbReference>
<reference evidence="5" key="1">
    <citation type="submission" date="2022-07" db="EMBL/GenBank/DDBJ databases">
        <title>Genome Sequence of Xylaria arbuscula.</title>
        <authorList>
            <person name="Buettner E."/>
        </authorList>
    </citation>
    <scope>NUCLEOTIDE SEQUENCE</scope>
    <source>
        <strain evidence="5">VT107</strain>
    </source>
</reference>
<dbReference type="InterPro" id="IPR052128">
    <property type="entry name" value="Oxidoreductase_NAD-binding"/>
</dbReference>
<feature type="compositionally biased region" description="Polar residues" evidence="3">
    <location>
        <begin position="309"/>
        <end position="321"/>
    </location>
</feature>
<dbReference type="AlphaFoldDB" id="A0A9W8N9R6"/>
<evidence type="ECO:0000256" key="3">
    <source>
        <dbReference type="SAM" id="MobiDB-lite"/>
    </source>
</evidence>
<protein>
    <recommendedName>
        <fullName evidence="4">FAD-binding FR-type domain-containing protein</fullName>
    </recommendedName>
</protein>
<sequence length="657" mass="72501">MPYFRGIEISIHASLEAKQITEYPHPDGSSVRLLRATEAPVICGNRSGAGRPSEQNASPPLEETDPTRLKKVNPRISVYIPSLPGEQFWLRYLITQSPPPSRCIFFKMTMNGRHISSWGINANTRSTGIVVRALYKPDEKWRDADACNSAGYPGIETRYFHFMPGLDKKSIAEDGGVIEVQVFRCKGRKRIALELDAYRNQERYGITSPSGGLVDNPEDATYYNYYLIDAKDAPYATFCFHYRSMKYLKQLNLVPQLGLEVSPTSKSGFELQREQSATTSSSGSDSPPPRRFTFGATPVESQVFDDNLDATNSYNTGQAKPSSRDGYFLKSPPEFPHAVLRGASSEDLEMGFSTETHQRPLPEIPTTRPASASSLCPSLTPSLKQYVESEDFENEEIRLSTAQPMLITSESMQALELVNSGTEEGTSFSDYAGSPTSTEASHSPELPSPAGYIATTGSVLERHLTQYDSLYFKSSPPKASDLPSSATDTELFRSEAKPRARVLSLTEAEWLRHTPSPLERKDKISERLWNPCPESLEGDNIDGDTQSSLHTVVLQRIEEVNDTTRVFRLGIPRDAPPIRFLPGQWLDVYLPGVEKAGGFTITSTPREARLAHPATIIESDDSKGGEAGNASLATKDGGPFLELAVQRSPDNPPAAWL</sequence>
<dbReference type="GO" id="GO:0016491">
    <property type="term" value="F:oxidoreductase activity"/>
    <property type="evidence" value="ECO:0007669"/>
    <property type="project" value="UniProtKB-KW"/>
</dbReference>
<feature type="compositionally biased region" description="Polar residues" evidence="3">
    <location>
        <begin position="419"/>
        <end position="441"/>
    </location>
</feature>